<name>A0A5C2S3E4_9APHY</name>
<reference evidence="2" key="1">
    <citation type="journal article" date="2018" name="Genome Biol. Evol.">
        <title>Genomics and development of Lentinus tigrinus, a white-rot wood-decaying mushroom with dimorphic fruiting bodies.</title>
        <authorList>
            <person name="Wu B."/>
            <person name="Xu Z."/>
            <person name="Knudson A."/>
            <person name="Carlson A."/>
            <person name="Chen N."/>
            <person name="Kovaka S."/>
            <person name="LaButti K."/>
            <person name="Lipzen A."/>
            <person name="Pennachio C."/>
            <person name="Riley R."/>
            <person name="Schakwitz W."/>
            <person name="Umezawa K."/>
            <person name="Ohm R.A."/>
            <person name="Grigoriev I.V."/>
            <person name="Nagy L.G."/>
            <person name="Gibbons J."/>
            <person name="Hibbett D."/>
        </authorList>
    </citation>
    <scope>NUCLEOTIDE SEQUENCE [LARGE SCALE GENOMIC DNA]</scope>
    <source>
        <strain evidence="2">ALCF2SS1-6</strain>
    </source>
</reference>
<gene>
    <name evidence="2" type="ORF">L227DRAFT_577482</name>
</gene>
<feature type="compositionally biased region" description="Polar residues" evidence="1">
    <location>
        <begin position="1"/>
        <end position="21"/>
    </location>
</feature>
<evidence type="ECO:0000256" key="1">
    <source>
        <dbReference type="SAM" id="MobiDB-lite"/>
    </source>
</evidence>
<keyword evidence="3" id="KW-1185">Reference proteome</keyword>
<evidence type="ECO:0000313" key="3">
    <source>
        <dbReference type="Proteomes" id="UP000313359"/>
    </source>
</evidence>
<feature type="region of interest" description="Disordered" evidence="1">
    <location>
        <begin position="1"/>
        <end position="31"/>
    </location>
</feature>
<dbReference type="Proteomes" id="UP000313359">
    <property type="component" value="Unassembled WGS sequence"/>
</dbReference>
<organism evidence="2 3">
    <name type="scientific">Lentinus tigrinus ALCF2SS1-6</name>
    <dbReference type="NCBI Taxonomy" id="1328759"/>
    <lineage>
        <taxon>Eukaryota</taxon>
        <taxon>Fungi</taxon>
        <taxon>Dikarya</taxon>
        <taxon>Basidiomycota</taxon>
        <taxon>Agaricomycotina</taxon>
        <taxon>Agaricomycetes</taxon>
        <taxon>Polyporales</taxon>
        <taxon>Polyporaceae</taxon>
        <taxon>Lentinus</taxon>
    </lineage>
</organism>
<accession>A0A5C2S3E4</accession>
<protein>
    <submittedName>
        <fullName evidence="2">Uncharacterized protein</fullName>
    </submittedName>
</protein>
<sequence>MTTSGTSNLHPTPAASKSSFQAPLPSRPSLLPPSSNTVNSFLPHLLPSASISAFDQLASIAIPSDDEDRKYRECEGSEQRQLTLCHDFLPVQRSCAVHCTSVIAVRSSDLGHRQTNASYEMWTHSGMSLSLECVRTLGITCGDTKGEVSVFVLEDWVIGLVGWVGGARG</sequence>
<evidence type="ECO:0000313" key="2">
    <source>
        <dbReference type="EMBL" id="RPD58123.1"/>
    </source>
</evidence>
<proteinExistence type="predicted"/>
<dbReference type="AlphaFoldDB" id="A0A5C2S3E4"/>
<dbReference type="EMBL" id="ML122277">
    <property type="protein sequence ID" value="RPD58123.1"/>
    <property type="molecule type" value="Genomic_DNA"/>
</dbReference>